<keyword evidence="1" id="KW-0472">Membrane</keyword>
<accession>Q953X7</accession>
<feature type="transmembrane region" description="Helical" evidence="1">
    <location>
        <begin position="6"/>
        <end position="29"/>
    </location>
</feature>
<organism evidence="2">
    <name type="scientific">Terebratalia transversa</name>
    <name type="common">Transverse lampshell</name>
    <dbReference type="NCBI Taxonomy" id="34513"/>
    <lineage>
        <taxon>Eukaryota</taxon>
        <taxon>Metazoa</taxon>
        <taxon>Spiralia</taxon>
        <taxon>Lophotrochozoa</taxon>
        <taxon>Brachiopoda</taxon>
        <taxon>Rhynchonelliformea</taxon>
        <taxon>Rhynchonellata</taxon>
        <taxon>Terebratellidina</taxon>
        <taxon>Laqueoidea</taxon>
        <taxon>Laqueidae</taxon>
        <taxon>Terebratalia</taxon>
    </lineage>
</organism>
<evidence type="ECO:0000313" key="2">
    <source>
        <dbReference type="EMBL" id="AAK95499.1"/>
    </source>
</evidence>
<proteinExistence type="predicted"/>
<name>Q953X7_TERTR</name>
<dbReference type="AlphaFoldDB" id="Q953X7"/>
<dbReference type="CTD" id="4509"/>
<sequence length="51" mass="5999">MPQLSPMSWFLLYVVCLLFVFGVMSIFWWEGKPRSTAGVKLMLAKSAMWKW</sequence>
<reference evidence="2" key="1">
    <citation type="journal article" date="2001" name="Mol. Biol. Evol.">
        <title>The complete mitochondrial genome of the articulate brachiopod Terebratalia transversa.</title>
        <authorList>
            <person name="Helfenbein K.G."/>
            <person name="Brown W.M."/>
            <person name="Boore J.L."/>
        </authorList>
    </citation>
    <scope>NUCLEOTIDE SEQUENCE</scope>
</reference>
<dbReference type="RefSeq" id="NP_203508.1">
    <property type="nucleotide sequence ID" value="NC_003086.1"/>
</dbReference>
<dbReference type="GeneID" id="803808"/>
<keyword evidence="2" id="KW-0496">Mitochondrion</keyword>
<geneLocation type="mitochondrion" evidence="2"/>
<protein>
    <submittedName>
        <fullName evidence="2">ATPase synthase subunit 8</fullName>
    </submittedName>
</protein>
<keyword evidence="1" id="KW-0812">Transmembrane</keyword>
<evidence type="ECO:0000256" key="1">
    <source>
        <dbReference type="SAM" id="Phobius"/>
    </source>
</evidence>
<keyword evidence="1" id="KW-1133">Transmembrane helix</keyword>
<dbReference type="EMBL" id="AF331161">
    <property type="protein sequence ID" value="AAK95499.1"/>
    <property type="molecule type" value="Genomic_DNA"/>
</dbReference>